<evidence type="ECO:0000259" key="4">
    <source>
        <dbReference type="PROSITE" id="PS51462"/>
    </source>
</evidence>
<evidence type="ECO:0000313" key="6">
    <source>
        <dbReference type="Proteomes" id="UP000297258"/>
    </source>
</evidence>
<dbReference type="PANTHER" id="PTHR21340:SF0">
    <property type="entry name" value="BIS(5'-NUCLEOSYL)-TETRAPHOSPHATASE [ASYMMETRICAL]"/>
    <property type="match status" value="1"/>
</dbReference>
<protein>
    <submittedName>
        <fullName evidence="5">NUDIX hydrolase</fullName>
    </submittedName>
</protein>
<dbReference type="GO" id="GO:0006167">
    <property type="term" value="P:AMP biosynthetic process"/>
    <property type="evidence" value="ECO:0007669"/>
    <property type="project" value="TreeGrafter"/>
</dbReference>
<dbReference type="Pfam" id="PF00293">
    <property type="entry name" value="NUDIX"/>
    <property type="match status" value="1"/>
</dbReference>
<dbReference type="Proteomes" id="UP000297258">
    <property type="component" value="Unassembled WGS sequence"/>
</dbReference>
<evidence type="ECO:0000313" key="5">
    <source>
        <dbReference type="EMBL" id="TFW35357.1"/>
    </source>
</evidence>
<dbReference type="InterPro" id="IPR020084">
    <property type="entry name" value="NUDIX_hydrolase_CS"/>
</dbReference>
<dbReference type="GO" id="GO:0004081">
    <property type="term" value="F:bis(5'-nucleosyl)-tetraphosphatase (asymmetrical) activity"/>
    <property type="evidence" value="ECO:0007669"/>
    <property type="project" value="TreeGrafter"/>
</dbReference>
<evidence type="ECO:0000256" key="2">
    <source>
        <dbReference type="ARBA" id="ARBA00022801"/>
    </source>
</evidence>
<dbReference type="EMBL" id="SPUM01000011">
    <property type="protein sequence ID" value="TFW35357.1"/>
    <property type="molecule type" value="Genomic_DNA"/>
</dbReference>
<gene>
    <name evidence="5" type="ORF">E4O92_02090</name>
</gene>
<evidence type="ECO:0000256" key="3">
    <source>
        <dbReference type="RuleBase" id="RU003476"/>
    </source>
</evidence>
<comment type="cofactor">
    <cofactor evidence="1">
        <name>Mg(2+)</name>
        <dbReference type="ChEBI" id="CHEBI:18420"/>
    </cofactor>
</comment>
<dbReference type="GO" id="GO:0006754">
    <property type="term" value="P:ATP biosynthetic process"/>
    <property type="evidence" value="ECO:0007669"/>
    <property type="project" value="TreeGrafter"/>
</dbReference>
<organism evidence="5 6">
    <name type="scientific">Massilia horti</name>
    <dbReference type="NCBI Taxonomy" id="2562153"/>
    <lineage>
        <taxon>Bacteria</taxon>
        <taxon>Pseudomonadati</taxon>
        <taxon>Pseudomonadota</taxon>
        <taxon>Betaproteobacteria</taxon>
        <taxon>Burkholderiales</taxon>
        <taxon>Oxalobacteraceae</taxon>
        <taxon>Telluria group</taxon>
        <taxon>Massilia</taxon>
    </lineage>
</organism>
<dbReference type="RefSeq" id="WP_135188092.1">
    <property type="nucleotide sequence ID" value="NZ_SPUM01000011.1"/>
</dbReference>
<feature type="domain" description="Nudix hydrolase" evidence="4">
    <location>
        <begin position="1"/>
        <end position="141"/>
    </location>
</feature>
<accession>A0A4Y9T492</accession>
<dbReference type="InterPro" id="IPR000086">
    <property type="entry name" value="NUDIX_hydrolase_dom"/>
</dbReference>
<dbReference type="PROSITE" id="PS00893">
    <property type="entry name" value="NUDIX_BOX"/>
    <property type="match status" value="1"/>
</dbReference>
<evidence type="ECO:0000256" key="1">
    <source>
        <dbReference type="ARBA" id="ARBA00001946"/>
    </source>
</evidence>
<dbReference type="OrthoDB" id="5511555at2"/>
<dbReference type="PROSITE" id="PS51462">
    <property type="entry name" value="NUDIX"/>
    <property type="match status" value="1"/>
</dbReference>
<dbReference type="Gene3D" id="3.90.79.10">
    <property type="entry name" value="Nucleoside Triphosphate Pyrophosphohydrolase"/>
    <property type="match status" value="1"/>
</dbReference>
<dbReference type="InterPro" id="IPR051325">
    <property type="entry name" value="Nudix_hydrolase_domain"/>
</dbReference>
<dbReference type="PANTHER" id="PTHR21340">
    <property type="entry name" value="DIADENOSINE 5,5-P1,P4-TETRAPHOSPHATE PYROPHOSPHOHYDROLASE MUTT"/>
    <property type="match status" value="1"/>
</dbReference>
<comment type="caution">
    <text evidence="5">The sequence shown here is derived from an EMBL/GenBank/DDBJ whole genome shotgun (WGS) entry which is preliminary data.</text>
</comment>
<comment type="similarity">
    <text evidence="3">Belongs to the Nudix hydrolase family.</text>
</comment>
<name>A0A4Y9T492_9BURK</name>
<sequence>MSRQSTSCGTLVVNSRGQVLLCHTTHTAKWDIPKGEQDPGETPLQGAMRELYEETGLVFAIDRFVDLGPFDYRPAKRLHLFRIDVGDDLPTLDHLACSSFFAHRTTGKPTPEVDSFRWVGREEVRKLCWPRMAGVLESIDW</sequence>
<dbReference type="PRINTS" id="PR00502">
    <property type="entry name" value="NUDIXFAMILY"/>
</dbReference>
<proteinExistence type="inferred from homology"/>
<keyword evidence="2 3" id="KW-0378">Hydrolase</keyword>
<dbReference type="SUPFAM" id="SSF55811">
    <property type="entry name" value="Nudix"/>
    <property type="match status" value="1"/>
</dbReference>
<dbReference type="InterPro" id="IPR015797">
    <property type="entry name" value="NUDIX_hydrolase-like_dom_sf"/>
</dbReference>
<reference evidence="5 6" key="1">
    <citation type="submission" date="2019-03" db="EMBL/GenBank/DDBJ databases">
        <title>Draft genome of Massilia hortus sp. nov., a novel bacterial species of the Oxalobacteraceae family.</title>
        <authorList>
            <person name="Peta V."/>
            <person name="Raths R."/>
            <person name="Bucking H."/>
        </authorList>
    </citation>
    <scope>NUCLEOTIDE SEQUENCE [LARGE SCALE GENOMIC DNA]</scope>
    <source>
        <strain evidence="5 6">ONC3</strain>
    </source>
</reference>
<dbReference type="AlphaFoldDB" id="A0A4Y9T492"/>
<keyword evidence="6" id="KW-1185">Reference proteome</keyword>
<dbReference type="InterPro" id="IPR020476">
    <property type="entry name" value="Nudix_hydrolase"/>
</dbReference>
<dbReference type="CDD" id="cd02883">
    <property type="entry name" value="NUDIX_Hydrolase"/>
    <property type="match status" value="1"/>
</dbReference>